<accession>A0A3A8K7I6</accession>
<dbReference type="RefSeq" id="WP_120604997.1">
    <property type="nucleotide sequence ID" value="NZ_JABFJX010000094.1"/>
</dbReference>
<dbReference type="OrthoDB" id="5498717at2"/>
<dbReference type="Proteomes" id="UP000268313">
    <property type="component" value="Unassembled WGS sequence"/>
</dbReference>
<organism evidence="1 2">
    <name type="scientific">Corallococcus carmarthensis</name>
    <dbReference type="NCBI Taxonomy" id="2316728"/>
    <lineage>
        <taxon>Bacteria</taxon>
        <taxon>Pseudomonadati</taxon>
        <taxon>Myxococcota</taxon>
        <taxon>Myxococcia</taxon>
        <taxon>Myxococcales</taxon>
        <taxon>Cystobacterineae</taxon>
        <taxon>Myxococcaceae</taxon>
        <taxon>Corallococcus</taxon>
    </lineage>
</organism>
<evidence type="ECO:0000313" key="1">
    <source>
        <dbReference type="EMBL" id="RKH00131.1"/>
    </source>
</evidence>
<name>A0A3A8K7I6_9BACT</name>
<reference evidence="2" key="1">
    <citation type="submission" date="2018-09" db="EMBL/GenBank/DDBJ databases">
        <authorList>
            <person name="Livingstone P.G."/>
            <person name="Whitworth D.E."/>
        </authorList>
    </citation>
    <scope>NUCLEOTIDE SEQUENCE [LARGE SCALE GENOMIC DNA]</scope>
    <source>
        <strain evidence="2">CA043D</strain>
    </source>
</reference>
<sequence length="216" mass="23810">MGDGPLGISCDWQQTIQQRPQKNIPVGYLLDIKGMGKDDGAFPKSSSLFYTPFVGDPAYAGVALQDVGAKKAVRAVGLITQLQWEGGKLDPMDFTVLISPENKADFTGITNTEIRQLKFWICEWDSTAGKWFEKCYPIGDEANGPPNEMSARLNQKGSEVMLHVGEPENVGVTDVKFCQMTFQVIPDKAHLCNIHYGHNSTDKDVYAWGYVEGGQS</sequence>
<gene>
    <name evidence="1" type="ORF">D7X32_24510</name>
</gene>
<keyword evidence="2" id="KW-1185">Reference proteome</keyword>
<proteinExistence type="predicted"/>
<dbReference type="AlphaFoldDB" id="A0A3A8K7I6"/>
<evidence type="ECO:0000313" key="2">
    <source>
        <dbReference type="Proteomes" id="UP000268313"/>
    </source>
</evidence>
<comment type="caution">
    <text evidence="1">The sequence shown here is derived from an EMBL/GenBank/DDBJ whole genome shotgun (WGS) entry which is preliminary data.</text>
</comment>
<dbReference type="EMBL" id="RAWE01000099">
    <property type="protein sequence ID" value="RKH00131.1"/>
    <property type="molecule type" value="Genomic_DNA"/>
</dbReference>
<protein>
    <submittedName>
        <fullName evidence="1">Uncharacterized protein</fullName>
    </submittedName>
</protein>